<protein>
    <submittedName>
        <fullName evidence="1">Uncharacterized protein</fullName>
    </submittedName>
</protein>
<comment type="caution">
    <text evidence="1">The sequence shown here is derived from an EMBL/GenBank/DDBJ whole genome shotgun (WGS) entry which is preliminary data.</text>
</comment>
<dbReference type="RefSeq" id="XP_646980.1">
    <property type="nucleotide sequence ID" value="XM_641888.1"/>
</dbReference>
<gene>
    <name evidence="1" type="ORF">DDB_G0268804</name>
</gene>
<evidence type="ECO:0000313" key="1">
    <source>
        <dbReference type="EMBL" id="EAL72991.1"/>
    </source>
</evidence>
<sequence length="51" mass="6018">MNIIITYTFKIEIMYKCHIQCMAALIIDHQMEIPLPEQPVLKQLPNEGLYQ</sequence>
<accession>Q55EP0</accession>
<dbReference type="HOGENOM" id="CLU_3110387_0_0_1"/>
<dbReference type="VEuPathDB" id="AmoebaDB:DDB_G0268804"/>
<dbReference type="InParanoid" id="Q55EP0"/>
<dbReference type="PaxDb" id="44689-DDB0190051"/>
<dbReference type="Proteomes" id="UP000002195">
    <property type="component" value="Unassembled WGS sequence"/>
</dbReference>
<dbReference type="EMBL" id="AAFI02000004">
    <property type="protein sequence ID" value="EAL72991.1"/>
    <property type="molecule type" value="Genomic_DNA"/>
</dbReference>
<reference evidence="1 2" key="1">
    <citation type="journal article" date="2005" name="Nature">
        <title>The genome of the social amoeba Dictyostelium discoideum.</title>
        <authorList>
            <consortium name="The Dictyostelium discoideum Sequencing Consortium"/>
            <person name="Eichinger L."/>
            <person name="Pachebat J.A."/>
            <person name="Glockner G."/>
            <person name="Rajandream M.A."/>
            <person name="Sucgang R."/>
            <person name="Berriman M."/>
            <person name="Song J."/>
            <person name="Olsen R."/>
            <person name="Szafranski K."/>
            <person name="Xu Q."/>
            <person name="Tunggal B."/>
            <person name="Kummerfeld S."/>
            <person name="Madera M."/>
            <person name="Konfortov B.A."/>
            <person name="Rivero F."/>
            <person name="Bankier A.T."/>
            <person name="Lehmann R."/>
            <person name="Hamlin N."/>
            <person name="Davies R."/>
            <person name="Gaudet P."/>
            <person name="Fey P."/>
            <person name="Pilcher K."/>
            <person name="Chen G."/>
            <person name="Saunders D."/>
            <person name="Sodergren E."/>
            <person name="Davis P."/>
            <person name="Kerhornou A."/>
            <person name="Nie X."/>
            <person name="Hall N."/>
            <person name="Anjard C."/>
            <person name="Hemphill L."/>
            <person name="Bason N."/>
            <person name="Farbrother P."/>
            <person name="Desany B."/>
            <person name="Just E."/>
            <person name="Morio T."/>
            <person name="Rost R."/>
            <person name="Churcher C."/>
            <person name="Cooper J."/>
            <person name="Haydock S."/>
            <person name="van Driessche N."/>
            <person name="Cronin A."/>
            <person name="Goodhead I."/>
            <person name="Muzny D."/>
            <person name="Mourier T."/>
            <person name="Pain A."/>
            <person name="Lu M."/>
            <person name="Harper D."/>
            <person name="Lindsay R."/>
            <person name="Hauser H."/>
            <person name="James K."/>
            <person name="Quiles M."/>
            <person name="Madan Babu M."/>
            <person name="Saito T."/>
            <person name="Buchrieser C."/>
            <person name="Wardroper A."/>
            <person name="Felder M."/>
            <person name="Thangavelu M."/>
            <person name="Johnson D."/>
            <person name="Knights A."/>
            <person name="Loulseged H."/>
            <person name="Mungall K."/>
            <person name="Oliver K."/>
            <person name="Price C."/>
            <person name="Quail M.A."/>
            <person name="Urushihara H."/>
            <person name="Hernandez J."/>
            <person name="Rabbinowitsch E."/>
            <person name="Steffen D."/>
            <person name="Sanders M."/>
            <person name="Ma J."/>
            <person name="Kohara Y."/>
            <person name="Sharp S."/>
            <person name="Simmonds M."/>
            <person name="Spiegler S."/>
            <person name="Tivey A."/>
            <person name="Sugano S."/>
            <person name="White B."/>
            <person name="Walker D."/>
            <person name="Woodward J."/>
            <person name="Winckler T."/>
            <person name="Tanaka Y."/>
            <person name="Shaulsky G."/>
            <person name="Schleicher M."/>
            <person name="Weinstock G."/>
            <person name="Rosenthal A."/>
            <person name="Cox E.C."/>
            <person name="Chisholm R.L."/>
            <person name="Gibbs R."/>
            <person name="Loomis W.F."/>
            <person name="Platzer M."/>
            <person name="Kay R.R."/>
            <person name="Williams J."/>
            <person name="Dear P.H."/>
            <person name="Noegel A.A."/>
            <person name="Barrell B."/>
            <person name="Kuspa A."/>
        </authorList>
    </citation>
    <scope>NUCLEOTIDE SEQUENCE [LARGE SCALE GENOMIC DNA]</scope>
    <source>
        <strain evidence="1 2">AX4</strain>
    </source>
</reference>
<keyword evidence="2" id="KW-1185">Reference proteome</keyword>
<organism evidence="1 2">
    <name type="scientific">Dictyostelium discoideum</name>
    <name type="common">Social amoeba</name>
    <dbReference type="NCBI Taxonomy" id="44689"/>
    <lineage>
        <taxon>Eukaryota</taxon>
        <taxon>Amoebozoa</taxon>
        <taxon>Evosea</taxon>
        <taxon>Eumycetozoa</taxon>
        <taxon>Dictyostelia</taxon>
        <taxon>Dictyosteliales</taxon>
        <taxon>Dictyosteliaceae</taxon>
        <taxon>Dictyostelium</taxon>
    </lineage>
</organism>
<proteinExistence type="predicted"/>
<dbReference type="KEGG" id="ddi:DDB_G0268804"/>
<dbReference type="AlphaFoldDB" id="Q55EP0"/>
<evidence type="ECO:0000313" key="2">
    <source>
        <dbReference type="Proteomes" id="UP000002195"/>
    </source>
</evidence>
<name>Q55EP0_DICDI</name>
<dbReference type="GeneID" id="8616671"/>